<keyword evidence="5 6" id="KW-0472">Membrane</keyword>
<feature type="transmembrane region" description="Helical" evidence="6">
    <location>
        <begin position="443"/>
        <end position="465"/>
    </location>
</feature>
<protein>
    <recommendedName>
        <fullName evidence="9">Nitrate/nitrite transporter</fullName>
    </recommendedName>
</protein>
<evidence type="ECO:0000256" key="5">
    <source>
        <dbReference type="ARBA" id="ARBA00023136"/>
    </source>
</evidence>
<keyword evidence="3 6" id="KW-0812">Transmembrane</keyword>
<comment type="caution">
    <text evidence="7">The sequence shown here is derived from an EMBL/GenBank/DDBJ whole genome shotgun (WGS) entry which is preliminary data.</text>
</comment>
<feature type="transmembrane region" description="Helical" evidence="6">
    <location>
        <begin position="81"/>
        <end position="99"/>
    </location>
</feature>
<dbReference type="GO" id="GO:0016020">
    <property type="term" value="C:membrane"/>
    <property type="evidence" value="ECO:0007669"/>
    <property type="project" value="UniProtKB-SubCell"/>
</dbReference>
<feature type="transmembrane region" description="Helical" evidence="6">
    <location>
        <begin position="305"/>
        <end position="328"/>
    </location>
</feature>
<dbReference type="InterPro" id="IPR036259">
    <property type="entry name" value="MFS_trans_sf"/>
</dbReference>
<evidence type="ECO:0000256" key="2">
    <source>
        <dbReference type="ARBA" id="ARBA00008432"/>
    </source>
</evidence>
<dbReference type="InterPro" id="IPR044772">
    <property type="entry name" value="NO3_transporter"/>
</dbReference>
<dbReference type="Proteomes" id="UP001634394">
    <property type="component" value="Unassembled WGS sequence"/>
</dbReference>
<accession>A0ABD3Y2H4</accession>
<evidence type="ECO:0008006" key="9">
    <source>
        <dbReference type="Google" id="ProtNLM"/>
    </source>
</evidence>
<name>A0ABD3Y2H4_SINWO</name>
<dbReference type="Pfam" id="PF07690">
    <property type="entry name" value="MFS_1"/>
    <property type="match status" value="1"/>
</dbReference>
<keyword evidence="4 6" id="KW-1133">Transmembrane helix</keyword>
<evidence type="ECO:0000256" key="6">
    <source>
        <dbReference type="SAM" id="Phobius"/>
    </source>
</evidence>
<keyword evidence="8" id="KW-1185">Reference proteome</keyword>
<dbReference type="PANTHER" id="PTHR23515">
    <property type="entry name" value="HIGH-AFFINITY NITRATE TRANSPORTER 2.3"/>
    <property type="match status" value="1"/>
</dbReference>
<evidence type="ECO:0000313" key="7">
    <source>
        <dbReference type="EMBL" id="KAL3891993.1"/>
    </source>
</evidence>
<dbReference type="AlphaFoldDB" id="A0ABD3Y2H4"/>
<feature type="transmembrane region" description="Helical" evidence="6">
    <location>
        <begin position="135"/>
        <end position="156"/>
    </location>
</feature>
<feature type="transmembrane region" description="Helical" evidence="6">
    <location>
        <begin position="44"/>
        <end position="61"/>
    </location>
</feature>
<dbReference type="EMBL" id="JBJQND010000001">
    <property type="protein sequence ID" value="KAL3891993.1"/>
    <property type="molecule type" value="Genomic_DNA"/>
</dbReference>
<feature type="transmembrane region" description="Helical" evidence="6">
    <location>
        <begin position="472"/>
        <end position="494"/>
    </location>
</feature>
<feature type="transmembrane region" description="Helical" evidence="6">
    <location>
        <begin position="506"/>
        <end position="526"/>
    </location>
</feature>
<evidence type="ECO:0000256" key="4">
    <source>
        <dbReference type="ARBA" id="ARBA00022989"/>
    </source>
</evidence>
<gene>
    <name evidence="7" type="ORF">ACJMK2_004233</name>
</gene>
<feature type="transmembrane region" description="Helical" evidence="6">
    <location>
        <begin position="203"/>
        <end position="225"/>
    </location>
</feature>
<dbReference type="GO" id="GO:0015706">
    <property type="term" value="P:nitrate transmembrane transport"/>
    <property type="evidence" value="ECO:0007669"/>
    <property type="project" value="UniProtKB-ARBA"/>
</dbReference>
<comment type="subcellular location">
    <subcellularLocation>
        <location evidence="1">Membrane</location>
        <topology evidence="1">Multi-pass membrane protein</topology>
    </subcellularLocation>
</comment>
<feature type="transmembrane region" description="Helical" evidence="6">
    <location>
        <begin position="417"/>
        <end position="437"/>
    </location>
</feature>
<dbReference type="SUPFAM" id="SSF103473">
    <property type="entry name" value="MFS general substrate transporter"/>
    <property type="match status" value="1"/>
</dbReference>
<sequence>MSGKFSFNACQRILRKISAKAISKDELGKAKSIRFFSITRPHMRAFHTSWFTFFVAFTSWFSIQPLIPTIAKELSLSKIEIARSGIASVSVTIIARVFIGPLCDRYGPRRTMSAIMIMGSLPIALSGLIRDGRGLLIVRLFIGIIGATFVPCQFWTSAMFNQKIVGTANAFVAGWGNLGGGATFLLMPALFELVKICGADDYLAWKIALVIPAAICLGIGILIIWTSDDCPQGHWSQRKLPEVNIDVAVVSSKGKNDDTNDAMVATKEERHKHADKMIIGVENHQVAKGGAEKSFIKKHCVAESYWIYFTVFVLSVHYGLCFGVELAVDTVINLYFLYRFKKENCTSASENGVYLLNSTNITTVSTPLPATNNCSILSQNTASLIASLFGLMNLFARASGGVFSDLLYRYLAIPGRLFAHMICLAGEGIMLIVFSQITTIPAAIAVMVVFSIFVQMACGTTYSLVPYINPRLVGVISGLIGAGGNVGGIIWNTVWADMVDTDPSRWFWVLGICVLCGCFLTFLIPIQKQRIWTLRCQNERKTESNILNVQTISTRL</sequence>
<dbReference type="Gene3D" id="1.20.1250.20">
    <property type="entry name" value="MFS general substrate transporter like domains"/>
    <property type="match status" value="2"/>
</dbReference>
<feature type="transmembrane region" description="Helical" evidence="6">
    <location>
        <begin position="168"/>
        <end position="191"/>
    </location>
</feature>
<evidence type="ECO:0000313" key="8">
    <source>
        <dbReference type="Proteomes" id="UP001634394"/>
    </source>
</evidence>
<evidence type="ECO:0000256" key="3">
    <source>
        <dbReference type="ARBA" id="ARBA00022692"/>
    </source>
</evidence>
<evidence type="ECO:0000256" key="1">
    <source>
        <dbReference type="ARBA" id="ARBA00004141"/>
    </source>
</evidence>
<proteinExistence type="inferred from homology"/>
<organism evidence="7 8">
    <name type="scientific">Sinanodonta woodiana</name>
    <name type="common">Chinese pond mussel</name>
    <name type="synonym">Anodonta woodiana</name>
    <dbReference type="NCBI Taxonomy" id="1069815"/>
    <lineage>
        <taxon>Eukaryota</taxon>
        <taxon>Metazoa</taxon>
        <taxon>Spiralia</taxon>
        <taxon>Lophotrochozoa</taxon>
        <taxon>Mollusca</taxon>
        <taxon>Bivalvia</taxon>
        <taxon>Autobranchia</taxon>
        <taxon>Heteroconchia</taxon>
        <taxon>Palaeoheterodonta</taxon>
        <taxon>Unionida</taxon>
        <taxon>Unionoidea</taxon>
        <taxon>Unionidae</taxon>
        <taxon>Unioninae</taxon>
        <taxon>Sinanodonta</taxon>
    </lineage>
</organism>
<dbReference type="InterPro" id="IPR011701">
    <property type="entry name" value="MFS"/>
</dbReference>
<comment type="similarity">
    <text evidence="2">Belongs to the major facilitator superfamily. Nitrate/nitrite porter (TC 2.A.1.8) family.</text>
</comment>
<reference evidence="7 8" key="1">
    <citation type="submission" date="2024-11" db="EMBL/GenBank/DDBJ databases">
        <title>Chromosome-level genome assembly of the freshwater bivalve Anodonta woodiana.</title>
        <authorList>
            <person name="Chen X."/>
        </authorList>
    </citation>
    <scope>NUCLEOTIDE SEQUENCE [LARGE SCALE GENOMIC DNA]</scope>
    <source>
        <strain evidence="7">MN2024</strain>
        <tissue evidence="7">Gills</tissue>
    </source>
</reference>